<name>A0A8J2HV89_9PLEO</name>
<evidence type="ECO:0000313" key="1">
    <source>
        <dbReference type="EMBL" id="CAG5138797.1"/>
    </source>
</evidence>
<comment type="caution">
    <text evidence="1">The sequence shown here is derived from an EMBL/GenBank/DDBJ whole genome shotgun (WGS) entry which is preliminary data.</text>
</comment>
<protein>
    <recommendedName>
        <fullName evidence="3">Fucose-specific lectin</fullName>
    </recommendedName>
</protein>
<evidence type="ECO:0008006" key="3">
    <source>
        <dbReference type="Google" id="ProtNLM"/>
    </source>
</evidence>
<dbReference type="EMBL" id="CAJRGZ010000014">
    <property type="protein sequence ID" value="CAG5138797.1"/>
    <property type="molecule type" value="Genomic_DNA"/>
</dbReference>
<proteinExistence type="predicted"/>
<keyword evidence="2" id="KW-1185">Reference proteome</keyword>
<dbReference type="Proteomes" id="UP000676310">
    <property type="component" value="Unassembled WGS sequence"/>
</dbReference>
<accession>A0A8J2HV89</accession>
<organism evidence="1 2">
    <name type="scientific">Alternaria atra</name>
    <dbReference type="NCBI Taxonomy" id="119953"/>
    <lineage>
        <taxon>Eukaryota</taxon>
        <taxon>Fungi</taxon>
        <taxon>Dikarya</taxon>
        <taxon>Ascomycota</taxon>
        <taxon>Pezizomycotina</taxon>
        <taxon>Dothideomycetes</taxon>
        <taxon>Pleosporomycetidae</taxon>
        <taxon>Pleosporales</taxon>
        <taxon>Pleosporineae</taxon>
        <taxon>Pleosporaceae</taxon>
        <taxon>Alternaria</taxon>
        <taxon>Alternaria sect. Ulocladioides</taxon>
    </lineage>
</organism>
<sequence>MNGPITSAQGSAGKSTIFFVNDQNNLCIREAVQEGEKNSKEKPLNYKDGYVEIANQDPECGSKDLAALAYEWGDKWSTRVYYSDKNNMIQEVCKDIPKQAVQDGSSSPKWTMGSLGQSNLDLQAVPGTSISAHINYNSGQLKVYFYPQKEPKRIALVWTKLGDTSWQQKYVV</sequence>
<dbReference type="OrthoDB" id="5317079at2759"/>
<evidence type="ECO:0000313" key="2">
    <source>
        <dbReference type="Proteomes" id="UP000676310"/>
    </source>
</evidence>
<dbReference type="AlphaFoldDB" id="A0A8J2HV89"/>
<dbReference type="GeneID" id="67016074"/>
<reference evidence="1" key="1">
    <citation type="submission" date="2021-05" db="EMBL/GenBank/DDBJ databases">
        <authorList>
            <person name="Stam R."/>
        </authorList>
    </citation>
    <scope>NUCLEOTIDE SEQUENCE</scope>
    <source>
        <strain evidence="1">CS162</strain>
    </source>
</reference>
<gene>
    <name evidence="1" type="ORF">ALTATR162_LOCUS441</name>
</gene>
<dbReference type="Gene3D" id="2.120.10.70">
    <property type="entry name" value="Fucose-specific lectin"/>
    <property type="match status" value="1"/>
</dbReference>
<dbReference type="RefSeq" id="XP_043163970.1">
    <property type="nucleotide sequence ID" value="XM_043308035.1"/>
</dbReference>